<feature type="transmembrane region" description="Helical" evidence="7">
    <location>
        <begin position="6"/>
        <end position="26"/>
    </location>
</feature>
<evidence type="ECO:0000256" key="7">
    <source>
        <dbReference type="SAM" id="Phobius"/>
    </source>
</evidence>
<keyword evidence="5 7" id="KW-1133">Transmembrane helix</keyword>
<evidence type="ECO:0000256" key="3">
    <source>
        <dbReference type="ARBA" id="ARBA00022475"/>
    </source>
</evidence>
<sequence length="207" mass="22815">MPIDKIDILSLIDILGLVAFTISGVFAGMQKKLDFFGIFVIAFVTALGGGTLRDVLIGHLPVGWMRNGDYSIIIFITYVITLLFHKYIKNFTKFLIISDSIGLGFFTLSGIQRGLEYGLDPGFCIALGTMTGCFGGVVRDILLNKIPMVFEKEIYATACIIGGLIYFALIKLNSHSVPADITCILSIFVIRLYAVKKKLSLPNLYKQ</sequence>
<keyword evidence="6 7" id="KW-0472">Membrane</keyword>
<feature type="transmembrane region" description="Helical" evidence="7">
    <location>
        <begin position="176"/>
        <end position="194"/>
    </location>
</feature>
<evidence type="ECO:0000256" key="1">
    <source>
        <dbReference type="ARBA" id="ARBA00004651"/>
    </source>
</evidence>
<feature type="transmembrane region" description="Helical" evidence="7">
    <location>
        <begin position="33"/>
        <end position="50"/>
    </location>
</feature>
<keyword evidence="4 7" id="KW-0812">Transmembrane</keyword>
<dbReference type="PANTHER" id="PTHR30506:SF3">
    <property type="entry name" value="UPF0126 INNER MEMBRANE PROTEIN YADS-RELATED"/>
    <property type="match status" value="1"/>
</dbReference>
<name>A0ABT4UJ06_9BACT</name>
<evidence type="ECO:0000256" key="5">
    <source>
        <dbReference type="ARBA" id="ARBA00022989"/>
    </source>
</evidence>
<feature type="transmembrane region" description="Helical" evidence="7">
    <location>
        <begin position="70"/>
        <end position="87"/>
    </location>
</feature>
<evidence type="ECO:0000256" key="6">
    <source>
        <dbReference type="ARBA" id="ARBA00023136"/>
    </source>
</evidence>
<keyword evidence="10" id="KW-1185">Reference proteome</keyword>
<evidence type="ECO:0000313" key="9">
    <source>
        <dbReference type="EMBL" id="MDA3614823.1"/>
    </source>
</evidence>
<feature type="transmembrane region" description="Helical" evidence="7">
    <location>
        <begin position="154"/>
        <end position="170"/>
    </location>
</feature>
<dbReference type="EMBL" id="JAQGEF010000008">
    <property type="protein sequence ID" value="MDA3614823.1"/>
    <property type="molecule type" value="Genomic_DNA"/>
</dbReference>
<feature type="domain" description="Glycine transporter" evidence="8">
    <location>
        <begin position="97"/>
        <end position="169"/>
    </location>
</feature>
<comment type="caution">
    <text evidence="9">The sequence shown here is derived from an EMBL/GenBank/DDBJ whole genome shotgun (WGS) entry which is preliminary data.</text>
</comment>
<accession>A0ABT4UJ06</accession>
<evidence type="ECO:0000259" key="8">
    <source>
        <dbReference type="Pfam" id="PF03458"/>
    </source>
</evidence>
<feature type="transmembrane region" description="Helical" evidence="7">
    <location>
        <begin position="94"/>
        <end position="111"/>
    </location>
</feature>
<gene>
    <name evidence="9" type="ORF">O3P16_08385</name>
</gene>
<proteinExistence type="inferred from homology"/>
<dbReference type="RefSeq" id="WP_407031149.1">
    <property type="nucleotide sequence ID" value="NZ_JAQGEF010000008.1"/>
</dbReference>
<feature type="transmembrane region" description="Helical" evidence="7">
    <location>
        <begin position="123"/>
        <end position="142"/>
    </location>
</feature>
<evidence type="ECO:0000313" key="10">
    <source>
        <dbReference type="Proteomes" id="UP001210231"/>
    </source>
</evidence>
<dbReference type="InterPro" id="IPR005115">
    <property type="entry name" value="Gly_transporter"/>
</dbReference>
<comment type="subcellular location">
    <subcellularLocation>
        <location evidence="1">Cell membrane</location>
        <topology evidence="1">Multi-pass membrane protein</topology>
    </subcellularLocation>
</comment>
<keyword evidence="3" id="KW-1003">Cell membrane</keyword>
<dbReference type="Proteomes" id="UP001210231">
    <property type="component" value="Unassembled WGS sequence"/>
</dbReference>
<organism evidence="9 10">
    <name type="scientific">Polluticaenibacter yanchengensis</name>
    <dbReference type="NCBI Taxonomy" id="3014562"/>
    <lineage>
        <taxon>Bacteria</taxon>
        <taxon>Pseudomonadati</taxon>
        <taxon>Bacteroidota</taxon>
        <taxon>Chitinophagia</taxon>
        <taxon>Chitinophagales</taxon>
        <taxon>Chitinophagaceae</taxon>
        <taxon>Polluticaenibacter</taxon>
    </lineage>
</organism>
<feature type="domain" description="Glycine transporter" evidence="8">
    <location>
        <begin position="11"/>
        <end position="85"/>
    </location>
</feature>
<dbReference type="Pfam" id="PF03458">
    <property type="entry name" value="Gly_transporter"/>
    <property type="match status" value="2"/>
</dbReference>
<comment type="similarity">
    <text evidence="2">Belongs to the UPF0126 family.</text>
</comment>
<dbReference type="PANTHER" id="PTHR30506">
    <property type="entry name" value="INNER MEMBRANE PROTEIN"/>
    <property type="match status" value="1"/>
</dbReference>
<evidence type="ECO:0000256" key="2">
    <source>
        <dbReference type="ARBA" id="ARBA00008193"/>
    </source>
</evidence>
<protein>
    <submittedName>
        <fullName evidence="9">Trimeric intracellular cation channel family protein</fullName>
    </submittedName>
</protein>
<evidence type="ECO:0000256" key="4">
    <source>
        <dbReference type="ARBA" id="ARBA00022692"/>
    </source>
</evidence>
<reference evidence="9 10" key="1">
    <citation type="submission" date="2022-12" db="EMBL/GenBank/DDBJ databases">
        <title>Chitinophagaceae gen. sp. nov., a new member of the family Chitinophagaceae, isolated from soil in a chemical factory.</title>
        <authorList>
            <person name="Ke Z."/>
        </authorList>
    </citation>
    <scope>NUCLEOTIDE SEQUENCE [LARGE SCALE GENOMIC DNA]</scope>
    <source>
        <strain evidence="9 10">LY-5</strain>
    </source>
</reference>